<dbReference type="Proteomes" id="UP000053558">
    <property type="component" value="Unassembled WGS sequence"/>
</dbReference>
<dbReference type="AlphaFoldDB" id="A0A5M3MDI3"/>
<protein>
    <submittedName>
        <fullName evidence="2">Uncharacterized protein</fullName>
    </submittedName>
</protein>
<organism evidence="2 3">
    <name type="scientific">Coniophora puteana (strain RWD-64-598)</name>
    <name type="common">Brown rot fungus</name>
    <dbReference type="NCBI Taxonomy" id="741705"/>
    <lineage>
        <taxon>Eukaryota</taxon>
        <taxon>Fungi</taxon>
        <taxon>Dikarya</taxon>
        <taxon>Basidiomycota</taxon>
        <taxon>Agaricomycotina</taxon>
        <taxon>Agaricomycetes</taxon>
        <taxon>Agaricomycetidae</taxon>
        <taxon>Boletales</taxon>
        <taxon>Coniophorineae</taxon>
        <taxon>Coniophoraceae</taxon>
        <taxon>Coniophora</taxon>
    </lineage>
</organism>
<dbReference type="GeneID" id="19209457"/>
<evidence type="ECO:0000313" key="2">
    <source>
        <dbReference type="EMBL" id="EIW77288.1"/>
    </source>
</evidence>
<proteinExistence type="predicted"/>
<accession>A0A5M3MDI3</accession>
<sequence length="271" mass="30573">MSFSYIFGMFALRHASNVDAFSSSYRADFVYAGDTTLSGSATLQSAGEEFEGRLYADMIVFMLAKPSFYKHGVILETQPRLIRPVMNRSFEKWCPFPATQLCQPVLYAVGHIIALSTCISIGSPVMWFDLDVTDWKIRGSRSSIVHCLSIGAAVAVSGPVIGLLPNGLQQFEAWSMDTWPSSLIVHLFIVRPVACWEFACRVAITVRDRCPPPWYPSVLPPEAWHPQTPYLFFPRGELEESDKACTHVERKEISGQRLIREYVVKGMRVRR</sequence>
<name>A0A5M3MDI3_CONPW</name>
<dbReference type="EMBL" id="JH711584">
    <property type="protein sequence ID" value="EIW77288.1"/>
    <property type="molecule type" value="Genomic_DNA"/>
</dbReference>
<feature type="transmembrane region" description="Helical" evidence="1">
    <location>
        <begin position="105"/>
        <end position="130"/>
    </location>
</feature>
<dbReference type="KEGG" id="cput:CONPUDRAFT_76048"/>
<keyword evidence="1" id="KW-0812">Transmembrane</keyword>
<evidence type="ECO:0000313" key="3">
    <source>
        <dbReference type="Proteomes" id="UP000053558"/>
    </source>
</evidence>
<keyword evidence="1" id="KW-0472">Membrane</keyword>
<comment type="caution">
    <text evidence="2">The sequence shown here is derived from an EMBL/GenBank/DDBJ whole genome shotgun (WGS) entry which is preliminary data.</text>
</comment>
<keyword evidence="3" id="KW-1185">Reference proteome</keyword>
<feature type="transmembrane region" description="Helical" evidence="1">
    <location>
        <begin position="142"/>
        <end position="164"/>
    </location>
</feature>
<keyword evidence="1" id="KW-1133">Transmembrane helix</keyword>
<dbReference type="RefSeq" id="XP_007772441.1">
    <property type="nucleotide sequence ID" value="XM_007774251.1"/>
</dbReference>
<gene>
    <name evidence="2" type="ORF">CONPUDRAFT_76048</name>
</gene>
<reference evidence="3" key="1">
    <citation type="journal article" date="2012" name="Science">
        <title>The Paleozoic origin of enzymatic lignin decomposition reconstructed from 31 fungal genomes.</title>
        <authorList>
            <person name="Floudas D."/>
            <person name="Binder M."/>
            <person name="Riley R."/>
            <person name="Barry K."/>
            <person name="Blanchette R.A."/>
            <person name="Henrissat B."/>
            <person name="Martinez A.T."/>
            <person name="Otillar R."/>
            <person name="Spatafora J.W."/>
            <person name="Yadav J.S."/>
            <person name="Aerts A."/>
            <person name="Benoit I."/>
            <person name="Boyd A."/>
            <person name="Carlson A."/>
            <person name="Copeland A."/>
            <person name="Coutinho P.M."/>
            <person name="de Vries R.P."/>
            <person name="Ferreira P."/>
            <person name="Findley K."/>
            <person name="Foster B."/>
            <person name="Gaskell J."/>
            <person name="Glotzer D."/>
            <person name="Gorecki P."/>
            <person name="Heitman J."/>
            <person name="Hesse C."/>
            <person name="Hori C."/>
            <person name="Igarashi K."/>
            <person name="Jurgens J.A."/>
            <person name="Kallen N."/>
            <person name="Kersten P."/>
            <person name="Kohler A."/>
            <person name="Kuees U."/>
            <person name="Kumar T.K.A."/>
            <person name="Kuo A."/>
            <person name="LaButti K."/>
            <person name="Larrondo L.F."/>
            <person name="Lindquist E."/>
            <person name="Ling A."/>
            <person name="Lombard V."/>
            <person name="Lucas S."/>
            <person name="Lundell T."/>
            <person name="Martin R."/>
            <person name="McLaughlin D.J."/>
            <person name="Morgenstern I."/>
            <person name="Morin E."/>
            <person name="Murat C."/>
            <person name="Nagy L.G."/>
            <person name="Nolan M."/>
            <person name="Ohm R.A."/>
            <person name="Patyshakuliyeva A."/>
            <person name="Rokas A."/>
            <person name="Ruiz-Duenas F.J."/>
            <person name="Sabat G."/>
            <person name="Salamov A."/>
            <person name="Samejima M."/>
            <person name="Schmutz J."/>
            <person name="Slot J.C."/>
            <person name="St John F."/>
            <person name="Stenlid J."/>
            <person name="Sun H."/>
            <person name="Sun S."/>
            <person name="Syed K."/>
            <person name="Tsang A."/>
            <person name="Wiebenga A."/>
            <person name="Young D."/>
            <person name="Pisabarro A."/>
            <person name="Eastwood D.C."/>
            <person name="Martin F."/>
            <person name="Cullen D."/>
            <person name="Grigoriev I.V."/>
            <person name="Hibbett D.S."/>
        </authorList>
    </citation>
    <scope>NUCLEOTIDE SEQUENCE [LARGE SCALE GENOMIC DNA]</scope>
    <source>
        <strain evidence="3">RWD-64-598 SS2</strain>
    </source>
</reference>
<evidence type="ECO:0000256" key="1">
    <source>
        <dbReference type="SAM" id="Phobius"/>
    </source>
</evidence>